<dbReference type="AlphaFoldDB" id="A0A0D2N314"/>
<evidence type="ECO:0000313" key="2">
    <source>
        <dbReference type="Proteomes" id="UP000054498"/>
    </source>
</evidence>
<dbReference type="RefSeq" id="XP_013899555.1">
    <property type="nucleotide sequence ID" value="XM_014044101.1"/>
</dbReference>
<feature type="non-terminal residue" evidence="1">
    <location>
        <position position="1"/>
    </location>
</feature>
<dbReference type="KEGG" id="mng:MNEG_7421"/>
<organism evidence="1 2">
    <name type="scientific">Monoraphidium neglectum</name>
    <dbReference type="NCBI Taxonomy" id="145388"/>
    <lineage>
        <taxon>Eukaryota</taxon>
        <taxon>Viridiplantae</taxon>
        <taxon>Chlorophyta</taxon>
        <taxon>core chlorophytes</taxon>
        <taxon>Chlorophyceae</taxon>
        <taxon>CS clade</taxon>
        <taxon>Sphaeropleales</taxon>
        <taxon>Selenastraceae</taxon>
        <taxon>Monoraphidium</taxon>
    </lineage>
</organism>
<dbReference type="EMBL" id="KK101529">
    <property type="protein sequence ID" value="KIZ00536.1"/>
    <property type="molecule type" value="Genomic_DNA"/>
</dbReference>
<sequence length="69" mass="7220">SDSVPQGATQAPLRWMASYVARHRLTAFDQEAALAAELAELLDQRAALEASGAAQAARTAAAGRQARGR</sequence>
<gene>
    <name evidence="1" type="ORF">MNEG_7421</name>
</gene>
<dbReference type="Proteomes" id="UP000054498">
    <property type="component" value="Unassembled WGS sequence"/>
</dbReference>
<protein>
    <submittedName>
        <fullName evidence="1">Uncharacterized protein</fullName>
    </submittedName>
</protein>
<evidence type="ECO:0000313" key="1">
    <source>
        <dbReference type="EMBL" id="KIZ00536.1"/>
    </source>
</evidence>
<reference evidence="1 2" key="1">
    <citation type="journal article" date="2013" name="BMC Genomics">
        <title>Reconstruction of the lipid metabolism for the microalga Monoraphidium neglectum from its genome sequence reveals characteristics suitable for biofuel production.</title>
        <authorList>
            <person name="Bogen C."/>
            <person name="Al-Dilaimi A."/>
            <person name="Albersmeier A."/>
            <person name="Wichmann J."/>
            <person name="Grundmann M."/>
            <person name="Rupp O."/>
            <person name="Lauersen K.J."/>
            <person name="Blifernez-Klassen O."/>
            <person name="Kalinowski J."/>
            <person name="Goesmann A."/>
            <person name="Mussgnug J.H."/>
            <person name="Kruse O."/>
        </authorList>
    </citation>
    <scope>NUCLEOTIDE SEQUENCE [LARGE SCALE GENOMIC DNA]</scope>
    <source>
        <strain evidence="1 2">SAG 48.87</strain>
    </source>
</reference>
<name>A0A0D2N314_9CHLO</name>
<keyword evidence="2" id="KW-1185">Reference proteome</keyword>
<proteinExistence type="predicted"/>
<accession>A0A0D2N314</accession>
<dbReference type="GeneID" id="25740297"/>